<dbReference type="PANTHER" id="PTHR43792">
    <property type="entry name" value="GNAT FAMILY, PUTATIVE (AFU_ORTHOLOGUE AFUA_3G00765)-RELATED-RELATED"/>
    <property type="match status" value="1"/>
</dbReference>
<keyword evidence="2" id="KW-0808">Transferase</keyword>
<dbReference type="RefSeq" id="WP_103052035.1">
    <property type="nucleotide sequence ID" value="NZ_POWF01000004.1"/>
</dbReference>
<dbReference type="InterPro" id="IPR016181">
    <property type="entry name" value="Acyl_CoA_acyltransferase"/>
</dbReference>
<sequence length="175" mass="20882">MRYQELYSSRLNLIKPSRLYTEDLFLIRSNHLVNKFIQREKPKAKEDIIPFIDAIRTNIKSDKAYYWCIQEKNYKKIIGTICLWNFSKDKKTAEIGYELHPDFQNQGFMNEAVNMVMEFGFNVLQFLIIEAYTHKENISSINLLKKNSYNQNIDKLDKHNPNNVVFEIKRDTFLS</sequence>
<evidence type="ECO:0000313" key="2">
    <source>
        <dbReference type="EMBL" id="PNQ72996.1"/>
    </source>
</evidence>
<proteinExistence type="predicted"/>
<organism evidence="2 3">
    <name type="scientific">Hanstruepera neustonica</name>
    <dbReference type="NCBI Taxonomy" id="1445657"/>
    <lineage>
        <taxon>Bacteria</taxon>
        <taxon>Pseudomonadati</taxon>
        <taxon>Bacteroidota</taxon>
        <taxon>Flavobacteriia</taxon>
        <taxon>Flavobacteriales</taxon>
        <taxon>Flavobacteriaceae</taxon>
        <taxon>Hanstruepera</taxon>
    </lineage>
</organism>
<feature type="domain" description="N-acetyltransferase" evidence="1">
    <location>
        <begin position="10"/>
        <end position="147"/>
    </location>
</feature>
<dbReference type="PANTHER" id="PTHR43792:SF1">
    <property type="entry name" value="N-ACETYLTRANSFERASE DOMAIN-CONTAINING PROTEIN"/>
    <property type="match status" value="1"/>
</dbReference>
<dbReference type="SUPFAM" id="SSF55729">
    <property type="entry name" value="Acyl-CoA N-acyltransferases (Nat)"/>
    <property type="match status" value="1"/>
</dbReference>
<dbReference type="InterPro" id="IPR000182">
    <property type="entry name" value="GNAT_dom"/>
</dbReference>
<evidence type="ECO:0000259" key="1">
    <source>
        <dbReference type="Pfam" id="PF13302"/>
    </source>
</evidence>
<comment type="caution">
    <text evidence="2">The sequence shown here is derived from an EMBL/GenBank/DDBJ whole genome shotgun (WGS) entry which is preliminary data.</text>
</comment>
<dbReference type="InterPro" id="IPR051531">
    <property type="entry name" value="N-acetyltransferase"/>
</dbReference>
<dbReference type="Pfam" id="PF13302">
    <property type="entry name" value="Acetyltransf_3"/>
    <property type="match status" value="1"/>
</dbReference>
<dbReference type="EMBL" id="POWF01000004">
    <property type="protein sequence ID" value="PNQ72996.1"/>
    <property type="molecule type" value="Genomic_DNA"/>
</dbReference>
<gene>
    <name evidence="2" type="ORF">C1T31_08335</name>
</gene>
<dbReference type="GO" id="GO:0016747">
    <property type="term" value="F:acyltransferase activity, transferring groups other than amino-acyl groups"/>
    <property type="evidence" value="ECO:0007669"/>
    <property type="project" value="InterPro"/>
</dbReference>
<dbReference type="Gene3D" id="3.40.630.30">
    <property type="match status" value="1"/>
</dbReference>
<reference evidence="2 3" key="1">
    <citation type="submission" date="2018-01" db="EMBL/GenBank/DDBJ databases">
        <title>The draft genome of Hanstruepera neustonica JCM19743.</title>
        <authorList>
            <person name="He R.-H."/>
            <person name="Du Z.-J."/>
        </authorList>
    </citation>
    <scope>NUCLEOTIDE SEQUENCE [LARGE SCALE GENOMIC DNA]</scope>
    <source>
        <strain evidence="2 3">JCM19743</strain>
    </source>
</reference>
<dbReference type="Proteomes" id="UP000236641">
    <property type="component" value="Unassembled WGS sequence"/>
</dbReference>
<name>A0A2K1DY86_9FLAO</name>
<dbReference type="AlphaFoldDB" id="A0A2K1DY86"/>
<accession>A0A2K1DY86</accession>
<dbReference type="OrthoDB" id="9811523at2"/>
<protein>
    <submittedName>
        <fullName evidence="2">N-acetyltransferase</fullName>
    </submittedName>
</protein>
<dbReference type="CDD" id="cd04301">
    <property type="entry name" value="NAT_SF"/>
    <property type="match status" value="1"/>
</dbReference>
<keyword evidence="3" id="KW-1185">Reference proteome</keyword>
<evidence type="ECO:0000313" key="3">
    <source>
        <dbReference type="Proteomes" id="UP000236641"/>
    </source>
</evidence>